<gene>
    <name evidence="23" type="ORF">MSAN_01274100</name>
</gene>
<evidence type="ECO:0000256" key="1">
    <source>
        <dbReference type="ARBA" id="ARBA00004123"/>
    </source>
</evidence>
<feature type="region of interest" description="Disordered" evidence="21">
    <location>
        <begin position="378"/>
        <end position="402"/>
    </location>
</feature>
<comment type="catalytic activity">
    <reaction evidence="18">
        <text>L-threonyl-[protein] + ATP = O-phospho-L-threonyl-[protein] + ADP + H(+)</text>
        <dbReference type="Rhea" id="RHEA:46608"/>
        <dbReference type="Rhea" id="RHEA-COMP:11060"/>
        <dbReference type="Rhea" id="RHEA-COMP:11605"/>
        <dbReference type="ChEBI" id="CHEBI:15378"/>
        <dbReference type="ChEBI" id="CHEBI:30013"/>
        <dbReference type="ChEBI" id="CHEBI:30616"/>
        <dbReference type="ChEBI" id="CHEBI:61977"/>
        <dbReference type="ChEBI" id="CHEBI:456216"/>
        <dbReference type="EC" id="2.7.11.22"/>
    </reaction>
</comment>
<dbReference type="EC" id="2.7.11.22" evidence="4"/>
<dbReference type="InterPro" id="IPR011009">
    <property type="entry name" value="Kinase-like_dom_sf"/>
</dbReference>
<evidence type="ECO:0000259" key="22">
    <source>
        <dbReference type="PROSITE" id="PS50011"/>
    </source>
</evidence>
<keyword evidence="6" id="KW-0723">Serine/threonine-protein kinase</keyword>
<evidence type="ECO:0000256" key="21">
    <source>
        <dbReference type="SAM" id="MobiDB-lite"/>
    </source>
</evidence>
<evidence type="ECO:0000256" key="14">
    <source>
        <dbReference type="ARBA" id="ARBA00023159"/>
    </source>
</evidence>
<dbReference type="Proteomes" id="UP000623467">
    <property type="component" value="Unassembled WGS sequence"/>
</dbReference>
<evidence type="ECO:0000256" key="18">
    <source>
        <dbReference type="ARBA" id="ARBA00047811"/>
    </source>
</evidence>
<dbReference type="InterPro" id="IPR050108">
    <property type="entry name" value="CDK"/>
</dbReference>
<dbReference type="InterPro" id="IPR008271">
    <property type="entry name" value="Ser/Thr_kinase_AS"/>
</dbReference>
<dbReference type="GO" id="GO:0004693">
    <property type="term" value="F:cyclin-dependent protein serine/threonine kinase activity"/>
    <property type="evidence" value="ECO:0007669"/>
    <property type="project" value="UniProtKB-EC"/>
</dbReference>
<dbReference type="PROSITE" id="PS50011">
    <property type="entry name" value="PROTEIN_KINASE_DOM"/>
    <property type="match status" value="1"/>
</dbReference>
<keyword evidence="9" id="KW-0547">Nucleotide-binding</keyword>
<dbReference type="PANTHER" id="PTHR24056">
    <property type="entry name" value="CELL DIVISION PROTEIN KINASE"/>
    <property type="match status" value="1"/>
</dbReference>
<keyword evidence="5" id="KW-0678">Repressor</keyword>
<dbReference type="GO" id="GO:0016592">
    <property type="term" value="C:mediator complex"/>
    <property type="evidence" value="ECO:0007669"/>
    <property type="project" value="TreeGrafter"/>
</dbReference>
<comment type="subcellular location">
    <subcellularLocation>
        <location evidence="1">Nucleus</location>
    </subcellularLocation>
</comment>
<comment type="similarity">
    <text evidence="2">Belongs to the protein kinase superfamily. CMGC Ser/Thr protein kinase family. CDC2/CDKX subfamily.</text>
</comment>
<feature type="domain" description="Protein kinase" evidence="22">
    <location>
        <begin position="41"/>
        <end position="346"/>
    </location>
</feature>
<dbReference type="PROSITE" id="PS00108">
    <property type="entry name" value="PROTEIN_KINASE_ST"/>
    <property type="match status" value="1"/>
</dbReference>
<evidence type="ECO:0000313" key="24">
    <source>
        <dbReference type="Proteomes" id="UP000623467"/>
    </source>
</evidence>
<dbReference type="SUPFAM" id="SSF56112">
    <property type="entry name" value="Protein kinase-like (PK-like)"/>
    <property type="match status" value="1"/>
</dbReference>
<protein>
    <recommendedName>
        <fullName evidence="17">Cyclin-dependent kinase 8</fullName>
        <ecNumber evidence="4">2.7.11.22</ecNumber>
        <ecNumber evidence="3">2.7.11.23</ecNumber>
    </recommendedName>
</protein>
<keyword evidence="11" id="KW-0067">ATP-binding</keyword>
<dbReference type="GO" id="GO:0046872">
    <property type="term" value="F:metal ion binding"/>
    <property type="evidence" value="ECO:0007669"/>
    <property type="project" value="UniProtKB-KW"/>
</dbReference>
<keyword evidence="24" id="KW-1185">Reference proteome</keyword>
<evidence type="ECO:0000256" key="7">
    <source>
        <dbReference type="ARBA" id="ARBA00022679"/>
    </source>
</evidence>
<keyword evidence="13" id="KW-0805">Transcription regulation</keyword>
<name>A0A8H6YIQ6_9AGAR</name>
<dbReference type="FunFam" id="1.10.510.10:FF:000408">
    <property type="entry name" value="Serine/threonine-protein kinase SSN3"/>
    <property type="match status" value="1"/>
</dbReference>
<dbReference type="Gene3D" id="1.10.510.10">
    <property type="entry name" value="Transferase(Phosphotransferase) domain 1"/>
    <property type="match status" value="1"/>
</dbReference>
<evidence type="ECO:0000256" key="6">
    <source>
        <dbReference type="ARBA" id="ARBA00022527"/>
    </source>
</evidence>
<comment type="catalytic activity">
    <reaction evidence="20">
        <text>[DNA-directed RNA polymerase] + ATP = phospho-[DNA-directed RNA polymerase] + ADP + H(+)</text>
        <dbReference type="Rhea" id="RHEA:10216"/>
        <dbReference type="Rhea" id="RHEA-COMP:11321"/>
        <dbReference type="Rhea" id="RHEA-COMP:11322"/>
        <dbReference type="ChEBI" id="CHEBI:15378"/>
        <dbReference type="ChEBI" id="CHEBI:30616"/>
        <dbReference type="ChEBI" id="CHEBI:43176"/>
        <dbReference type="ChEBI" id="CHEBI:68546"/>
        <dbReference type="ChEBI" id="CHEBI:456216"/>
        <dbReference type="EC" id="2.7.11.23"/>
    </reaction>
</comment>
<dbReference type="InterPro" id="IPR000719">
    <property type="entry name" value="Prot_kinase_dom"/>
</dbReference>
<evidence type="ECO:0000256" key="5">
    <source>
        <dbReference type="ARBA" id="ARBA00022491"/>
    </source>
</evidence>
<evidence type="ECO:0000256" key="19">
    <source>
        <dbReference type="ARBA" id="ARBA00048367"/>
    </source>
</evidence>
<dbReference type="GO" id="GO:0005524">
    <property type="term" value="F:ATP binding"/>
    <property type="evidence" value="ECO:0007669"/>
    <property type="project" value="UniProtKB-KW"/>
</dbReference>
<evidence type="ECO:0000256" key="4">
    <source>
        <dbReference type="ARBA" id="ARBA00012425"/>
    </source>
</evidence>
<keyword evidence="14" id="KW-0010">Activator</keyword>
<evidence type="ECO:0000313" key="23">
    <source>
        <dbReference type="EMBL" id="KAF7359317.1"/>
    </source>
</evidence>
<dbReference type="SMART" id="SM00220">
    <property type="entry name" value="S_TKc"/>
    <property type="match status" value="1"/>
</dbReference>
<evidence type="ECO:0000256" key="15">
    <source>
        <dbReference type="ARBA" id="ARBA00023163"/>
    </source>
</evidence>
<evidence type="ECO:0000256" key="17">
    <source>
        <dbReference type="ARBA" id="ARBA00041823"/>
    </source>
</evidence>
<evidence type="ECO:0000256" key="16">
    <source>
        <dbReference type="ARBA" id="ARBA00023242"/>
    </source>
</evidence>
<keyword evidence="10 23" id="KW-0418">Kinase</keyword>
<dbReference type="Pfam" id="PF00069">
    <property type="entry name" value="Pkinase"/>
    <property type="match status" value="1"/>
</dbReference>
<keyword evidence="16" id="KW-0539">Nucleus</keyword>
<organism evidence="23 24">
    <name type="scientific">Mycena sanguinolenta</name>
    <dbReference type="NCBI Taxonomy" id="230812"/>
    <lineage>
        <taxon>Eukaryota</taxon>
        <taxon>Fungi</taxon>
        <taxon>Dikarya</taxon>
        <taxon>Basidiomycota</taxon>
        <taxon>Agaricomycotina</taxon>
        <taxon>Agaricomycetes</taxon>
        <taxon>Agaricomycetidae</taxon>
        <taxon>Agaricales</taxon>
        <taxon>Marasmiineae</taxon>
        <taxon>Mycenaceae</taxon>
        <taxon>Mycena</taxon>
    </lineage>
</organism>
<sequence length="534" mass="60062">MANNSPSSSMDEWASNIIQNDPMRMYRAKRDATRRSVSSKYSILGFISSGTYGRVYKAQSLGEDVKIHAIKKFKPDKEGDVITYTGISQSAIREIALNREIDHENIVALKESLTLHCHVGDSDSTPWQQVIQHHATTLRTPISLSVLKSLIYQLFNGLIYLHSCHILHRDLKPANILINAQGVVKIGDLGLARLIYQPLQPLFAGDKVVVTIWYRAPELLMGAKHYNKAIDCWAVGCVMAELASLRPIFKGEEAKLDSKKNVPFQRDQLLKIFEVLGTPDEQDWPGVKDMVEYQNMKRLDPYTNRLYEWCTTRVRSQNGYDLLRQLFAYDPDNRLTAKEALQHKWFHEEPLPTWNAFQSSPQQIPPHRRITQDEAPSMVPLPAAPFNSQTQSKPGSSASLSGGGAYVVASGGERGEMDGKSNGSVDKLRPALELGTIWLSFRNCAGRGSNALQRLSGVYITVVQSNRDLVQESSLYITISLPSALEKLHLYFHYLLIVHGDELGPEHQSDSALAVHCPHHIRHPVPRHCPRRHP</sequence>
<comment type="caution">
    <text evidence="23">The sequence shown here is derived from an EMBL/GenBank/DDBJ whole genome shotgun (WGS) entry which is preliminary data.</text>
</comment>
<evidence type="ECO:0000256" key="3">
    <source>
        <dbReference type="ARBA" id="ARBA00012409"/>
    </source>
</evidence>
<evidence type="ECO:0000256" key="11">
    <source>
        <dbReference type="ARBA" id="ARBA00022840"/>
    </source>
</evidence>
<proteinExistence type="inferred from homology"/>
<comment type="catalytic activity">
    <reaction evidence="19">
        <text>L-seryl-[protein] + ATP = O-phospho-L-seryl-[protein] + ADP + H(+)</text>
        <dbReference type="Rhea" id="RHEA:17989"/>
        <dbReference type="Rhea" id="RHEA-COMP:9863"/>
        <dbReference type="Rhea" id="RHEA-COMP:11604"/>
        <dbReference type="ChEBI" id="CHEBI:15378"/>
        <dbReference type="ChEBI" id="CHEBI:29999"/>
        <dbReference type="ChEBI" id="CHEBI:30616"/>
        <dbReference type="ChEBI" id="CHEBI:83421"/>
        <dbReference type="ChEBI" id="CHEBI:456216"/>
        <dbReference type="EC" id="2.7.11.22"/>
    </reaction>
</comment>
<keyword evidence="7" id="KW-0808">Transferase</keyword>
<keyword evidence="8" id="KW-0479">Metal-binding</keyword>
<dbReference type="Gene3D" id="3.30.200.20">
    <property type="entry name" value="Phosphorylase Kinase, domain 1"/>
    <property type="match status" value="1"/>
</dbReference>
<keyword evidence="12" id="KW-0460">Magnesium</keyword>
<accession>A0A8H6YIQ6</accession>
<evidence type="ECO:0000256" key="13">
    <source>
        <dbReference type="ARBA" id="ARBA00023015"/>
    </source>
</evidence>
<evidence type="ECO:0000256" key="9">
    <source>
        <dbReference type="ARBA" id="ARBA00022741"/>
    </source>
</evidence>
<dbReference type="EC" id="2.7.11.23" evidence="3"/>
<dbReference type="AlphaFoldDB" id="A0A8H6YIQ6"/>
<evidence type="ECO:0000256" key="20">
    <source>
        <dbReference type="ARBA" id="ARBA00049280"/>
    </source>
</evidence>
<dbReference type="OrthoDB" id="6284126at2759"/>
<dbReference type="PANTHER" id="PTHR24056:SF495">
    <property type="entry name" value="CYCLIN-DEPENDENT KINASE 8-RELATED"/>
    <property type="match status" value="1"/>
</dbReference>
<evidence type="ECO:0000256" key="10">
    <source>
        <dbReference type="ARBA" id="ARBA00022777"/>
    </source>
</evidence>
<keyword evidence="15" id="KW-0804">Transcription</keyword>
<dbReference type="EMBL" id="JACAZH010000009">
    <property type="protein sequence ID" value="KAF7359317.1"/>
    <property type="molecule type" value="Genomic_DNA"/>
</dbReference>
<evidence type="ECO:0000256" key="12">
    <source>
        <dbReference type="ARBA" id="ARBA00022842"/>
    </source>
</evidence>
<evidence type="ECO:0000256" key="2">
    <source>
        <dbReference type="ARBA" id="ARBA00006485"/>
    </source>
</evidence>
<reference evidence="23" key="1">
    <citation type="submission" date="2020-05" db="EMBL/GenBank/DDBJ databases">
        <title>Mycena genomes resolve the evolution of fungal bioluminescence.</title>
        <authorList>
            <person name="Tsai I.J."/>
        </authorList>
    </citation>
    <scope>NUCLEOTIDE SEQUENCE</scope>
    <source>
        <strain evidence="23">160909Yilan</strain>
    </source>
</reference>
<evidence type="ECO:0000256" key="8">
    <source>
        <dbReference type="ARBA" id="ARBA00022723"/>
    </source>
</evidence>
<dbReference type="GO" id="GO:0008353">
    <property type="term" value="F:RNA polymerase II CTD heptapeptide repeat kinase activity"/>
    <property type="evidence" value="ECO:0007669"/>
    <property type="project" value="UniProtKB-EC"/>
</dbReference>